<evidence type="ECO:0000256" key="4">
    <source>
        <dbReference type="ARBA" id="ARBA00022801"/>
    </source>
</evidence>
<dbReference type="PANTHER" id="PTHR30337">
    <property type="entry name" value="COMPONENT OF ATP-DEPENDENT DSDNA EXONUCLEASE"/>
    <property type="match status" value="1"/>
</dbReference>
<evidence type="ECO:0000256" key="5">
    <source>
        <dbReference type="ARBA" id="ARBA00022839"/>
    </source>
</evidence>
<dbReference type="EMBL" id="CP027433">
    <property type="protein sequence ID" value="AVM02090.1"/>
    <property type="molecule type" value="Genomic_DNA"/>
</dbReference>
<dbReference type="CDD" id="cd00840">
    <property type="entry name" value="MPP_Mre11_N"/>
    <property type="match status" value="1"/>
</dbReference>
<dbReference type="InterPro" id="IPR029052">
    <property type="entry name" value="Metallo-depent_PP-like"/>
</dbReference>
<evidence type="ECO:0000259" key="7">
    <source>
        <dbReference type="Pfam" id="PF00149"/>
    </source>
</evidence>
<dbReference type="PANTHER" id="PTHR30337:SF0">
    <property type="entry name" value="NUCLEASE SBCCD SUBUNIT D"/>
    <property type="match status" value="1"/>
</dbReference>
<evidence type="ECO:0000256" key="6">
    <source>
        <dbReference type="SAM" id="MobiDB-lite"/>
    </source>
</evidence>
<feature type="region of interest" description="Disordered" evidence="6">
    <location>
        <begin position="1"/>
        <end position="27"/>
    </location>
</feature>
<evidence type="ECO:0000256" key="1">
    <source>
        <dbReference type="ARBA" id="ARBA00010555"/>
    </source>
</evidence>
<keyword evidence="5 8" id="KW-0269">Exonuclease</keyword>
<dbReference type="InterPro" id="IPR004843">
    <property type="entry name" value="Calcineurin-like_PHP"/>
</dbReference>
<dbReference type="InterPro" id="IPR041796">
    <property type="entry name" value="Mre11_N"/>
</dbReference>
<sequence length="447" mass="47658">MPLFDLPGVEPPDAPSTEPKAPPTSAPQREVTFLHTADWQLGMTRHFLPGDAQATYDAAREGAVVEIGRLAASTGAEFVVVCGDVFDDPRVSSRIIRRTLDALGAYPVPVYLLPGNHDPLDTTSVYRSTTFRSACPANVHVLDRAGAVRVRDGVTLIAAPWTSKRPESDLIADQLARLAPSDDLRIVVGHGGVDTFSPGSGPAIVAASRLREAVDTGLVDYIALGDRHSATEVGDSQRIWYSGAPEVTDFDHVESDSGQVLQVTLRRGAPRQDATSRGPSGVDAGSRSVDVPGWSSGVETGSHSVDVIPHRVGRWTFTTIRHDVTGPADLECLRARLAALPDKPRTVVKLAVVGTLGLADEATFQELVDEFTDHFAALWFWERHHDLRVVADPSDVAGLGLQGYAAQAADELVQRAGADDPEDAAAAHSALSLLFRLTGGDARGDRS</sequence>
<dbReference type="Gene3D" id="3.60.21.10">
    <property type="match status" value="1"/>
</dbReference>
<evidence type="ECO:0000256" key="2">
    <source>
        <dbReference type="ARBA" id="ARBA00013365"/>
    </source>
</evidence>
<evidence type="ECO:0000313" key="8">
    <source>
        <dbReference type="EMBL" id="AVM02090.1"/>
    </source>
</evidence>
<dbReference type="Proteomes" id="UP000239814">
    <property type="component" value="Chromosome"/>
</dbReference>
<accession>A0A2S0KK81</accession>
<feature type="compositionally biased region" description="Pro residues" evidence="6">
    <location>
        <begin position="9"/>
        <end position="25"/>
    </location>
</feature>
<dbReference type="AlphaFoldDB" id="A0A2S0KK81"/>
<name>A0A2S0KK81_9ACTN</name>
<organism evidence="8 9">
    <name type="scientific">Gordonia iterans</name>
    <dbReference type="NCBI Taxonomy" id="1004901"/>
    <lineage>
        <taxon>Bacteria</taxon>
        <taxon>Bacillati</taxon>
        <taxon>Actinomycetota</taxon>
        <taxon>Actinomycetes</taxon>
        <taxon>Mycobacteriales</taxon>
        <taxon>Gordoniaceae</taxon>
        <taxon>Gordonia</taxon>
    </lineage>
</organism>
<gene>
    <name evidence="8" type="ORF">C6V83_07485</name>
</gene>
<reference evidence="8 9" key="1">
    <citation type="submission" date="2018-03" db="EMBL/GenBank/DDBJ databases">
        <title>Characteristics and genome of n-alkane degrading marine bacteria Gordonia iterans isolated from crude oil contaminated in Tae-an, South Korea.</title>
        <authorList>
            <person name="Lee S.-S."/>
            <person name="Kim H."/>
        </authorList>
    </citation>
    <scope>NUCLEOTIDE SEQUENCE [LARGE SCALE GENOMIC DNA]</scope>
    <source>
        <strain evidence="8 9">Co17</strain>
    </source>
</reference>
<protein>
    <recommendedName>
        <fullName evidence="2">Nuclease SbcCD subunit D</fullName>
    </recommendedName>
</protein>
<dbReference type="InterPro" id="IPR050535">
    <property type="entry name" value="DNA_Repair-Maintenance_Comp"/>
</dbReference>
<keyword evidence="4" id="KW-0378">Hydrolase</keyword>
<dbReference type="GO" id="GO:0004527">
    <property type="term" value="F:exonuclease activity"/>
    <property type="evidence" value="ECO:0007669"/>
    <property type="project" value="UniProtKB-KW"/>
</dbReference>
<evidence type="ECO:0000256" key="3">
    <source>
        <dbReference type="ARBA" id="ARBA00022722"/>
    </source>
</evidence>
<dbReference type="SUPFAM" id="SSF56300">
    <property type="entry name" value="Metallo-dependent phosphatases"/>
    <property type="match status" value="1"/>
</dbReference>
<feature type="region of interest" description="Disordered" evidence="6">
    <location>
        <begin position="266"/>
        <end position="288"/>
    </location>
</feature>
<keyword evidence="9" id="KW-1185">Reference proteome</keyword>
<keyword evidence="3" id="KW-0540">Nuclease</keyword>
<dbReference type="OrthoDB" id="9773856at2"/>
<comment type="similarity">
    <text evidence="1">Belongs to the SbcD family.</text>
</comment>
<proteinExistence type="inferred from homology"/>
<dbReference type="KEGG" id="git:C6V83_07485"/>
<evidence type="ECO:0000313" key="9">
    <source>
        <dbReference type="Proteomes" id="UP000239814"/>
    </source>
</evidence>
<feature type="domain" description="Calcineurin-like phosphoesterase" evidence="7">
    <location>
        <begin position="32"/>
        <end position="228"/>
    </location>
</feature>
<dbReference type="Pfam" id="PF00149">
    <property type="entry name" value="Metallophos"/>
    <property type="match status" value="1"/>
</dbReference>